<gene>
    <name evidence="1" type="ORF">HNQ39_004454</name>
</gene>
<sequence>MRAFTSTRDITALHALPNGSLRIETSGGVLQAFANGKTQVLSRQECLPTRCNAPLPPRAHGAVVTACLPDGLTAVFGDSCLWQAQRPGPSLPTHLRAVTALARWNGRLVIGVRRQGAWVQDGPTWRPLTQHESEPTDHNIQALTEYQKTLYASTLDQGLVTFDGQHWSQLRAPLLSSDAPRQLLIHGEQLLVRHGDGQVDRLTQGRWERAVFKPLLPRPEVSALASDGRTLIVLQWGGFSRLSNGTWTHHFDLPALRATPLTCALLDGERLWLGTQGKGLYELSGNTITRHDERHGLPDDWLTALQKTPDGTLWAGTFVGGLARLRPGATRWERLPQTDGQQVTALEPRRNSLLVATRQKVLTVNAPGTSLPAIHEAQALCQGATLGLWIGARTALYQA</sequence>
<comment type="caution">
    <text evidence="1">The sequence shown here is derived from an EMBL/GenBank/DDBJ whole genome shotgun (WGS) entry which is preliminary data.</text>
</comment>
<dbReference type="Gene3D" id="2.130.10.10">
    <property type="entry name" value="YVTN repeat-like/Quinoprotein amine dehydrogenase"/>
    <property type="match status" value="1"/>
</dbReference>
<keyword evidence="2" id="KW-1185">Reference proteome</keyword>
<reference evidence="1 2" key="1">
    <citation type="submission" date="2020-08" db="EMBL/GenBank/DDBJ databases">
        <title>Genomic Encyclopedia of Type Strains, Phase IV (KMG-IV): sequencing the most valuable type-strain genomes for metagenomic binning, comparative biology and taxonomic classification.</title>
        <authorList>
            <person name="Goeker M."/>
        </authorList>
    </citation>
    <scope>NUCLEOTIDE SEQUENCE [LARGE SCALE GENOMIC DNA]</scope>
    <source>
        <strain evidence="1 2">DSM 23562</strain>
    </source>
</reference>
<dbReference type="RefSeq" id="WP_184202027.1">
    <property type="nucleotide sequence ID" value="NZ_JACHGW010000004.1"/>
</dbReference>
<dbReference type="InterPro" id="IPR015943">
    <property type="entry name" value="WD40/YVTN_repeat-like_dom_sf"/>
</dbReference>
<organism evidence="1 2">
    <name type="scientific">Armatimonas rosea</name>
    <dbReference type="NCBI Taxonomy" id="685828"/>
    <lineage>
        <taxon>Bacteria</taxon>
        <taxon>Bacillati</taxon>
        <taxon>Armatimonadota</taxon>
        <taxon>Armatimonadia</taxon>
        <taxon>Armatimonadales</taxon>
        <taxon>Armatimonadaceae</taxon>
        <taxon>Armatimonas</taxon>
    </lineage>
</organism>
<evidence type="ECO:0000313" key="2">
    <source>
        <dbReference type="Proteomes" id="UP000520814"/>
    </source>
</evidence>
<dbReference type="InterPro" id="IPR011047">
    <property type="entry name" value="Quinoprotein_ADH-like_sf"/>
</dbReference>
<dbReference type="Proteomes" id="UP000520814">
    <property type="component" value="Unassembled WGS sequence"/>
</dbReference>
<accession>A0A7W9SV65</accession>
<dbReference type="EMBL" id="JACHGW010000004">
    <property type="protein sequence ID" value="MBB6052633.1"/>
    <property type="molecule type" value="Genomic_DNA"/>
</dbReference>
<dbReference type="AlphaFoldDB" id="A0A7W9SV65"/>
<name>A0A7W9SV65_ARMRO</name>
<proteinExistence type="predicted"/>
<protein>
    <submittedName>
        <fullName evidence="1">Ligand-binding sensor domain-containing protein</fullName>
    </submittedName>
</protein>
<dbReference type="SUPFAM" id="SSF50998">
    <property type="entry name" value="Quinoprotein alcohol dehydrogenase-like"/>
    <property type="match status" value="1"/>
</dbReference>
<evidence type="ECO:0000313" key="1">
    <source>
        <dbReference type="EMBL" id="MBB6052633.1"/>
    </source>
</evidence>